<dbReference type="PANTHER" id="PTHR10030:SF37">
    <property type="entry name" value="ALPHA-L-FUCOSIDASE-RELATED"/>
    <property type="match status" value="1"/>
</dbReference>
<evidence type="ECO:0000259" key="5">
    <source>
        <dbReference type="Pfam" id="PF01120"/>
    </source>
</evidence>
<keyword evidence="7" id="KW-1185">Reference proteome</keyword>
<dbReference type="RefSeq" id="WP_217791875.1">
    <property type="nucleotide sequence ID" value="NZ_JAHSPG010000011.1"/>
</dbReference>
<dbReference type="SMART" id="SM00812">
    <property type="entry name" value="Alpha_L_fucos"/>
    <property type="match status" value="1"/>
</dbReference>
<dbReference type="Pfam" id="PF01120">
    <property type="entry name" value="Alpha_L_fucos"/>
    <property type="match status" value="1"/>
</dbReference>
<dbReference type="PANTHER" id="PTHR10030">
    <property type="entry name" value="ALPHA-L-FUCOSIDASE"/>
    <property type="match status" value="1"/>
</dbReference>
<sequence>MKKNIWYSIGLLCAISSSTVAQINKQESEEQRRIKAEHAQIGIADNAKSDYEHTTNPGAQWYPQAGFGMFIHWSIASVSEVDLSWPMMAGTQLAWRNPKPTNEEIQAYVKKGDFFAGHDCEKTNSCLTPNQYWNQAKKFNPSSYDPDTWIKLAKEAGMTYVVLTARHHDGFALWPSRYGNFNTKNYMGGRDLVKEYVAACRKYGLKVGIYYSGPDWYFNKDFQSFMYWRIVQNYSNLPELDPDLRPRTTEKTEAEKQQHYNDVAAYLTGQLEELLTNYGKIDMIWFDGRPDIPIGNSAWKKLITMERIHQLQPGIVVSPRFYGYGDYKTLEGDGALPATVQNDWTELCTTAETRGWGYTATPAKSPAFSINELAVCRANNTNLLLNYGPDKNGVFSKDMADHLRAIAAWMKVNESAIKGTHALSAEEKASVPAVANEKHRYLFVMPETKNNATAPELPLPAETVTLKTLHPIKNVRLLGQNVNMKYEVNDGLVTIQIPSEVRTINGDVVDVILK</sequence>
<organism evidence="6 7">
    <name type="scientific">Pinibacter aurantiacus</name>
    <dbReference type="NCBI Taxonomy" id="2851599"/>
    <lineage>
        <taxon>Bacteria</taxon>
        <taxon>Pseudomonadati</taxon>
        <taxon>Bacteroidota</taxon>
        <taxon>Chitinophagia</taxon>
        <taxon>Chitinophagales</taxon>
        <taxon>Chitinophagaceae</taxon>
        <taxon>Pinibacter</taxon>
    </lineage>
</organism>
<evidence type="ECO:0000313" key="6">
    <source>
        <dbReference type="EMBL" id="MBV4358190.1"/>
    </source>
</evidence>
<dbReference type="GO" id="GO:0005764">
    <property type="term" value="C:lysosome"/>
    <property type="evidence" value="ECO:0007669"/>
    <property type="project" value="TreeGrafter"/>
</dbReference>
<feature type="signal peptide" evidence="4">
    <location>
        <begin position="1"/>
        <end position="21"/>
    </location>
</feature>
<evidence type="ECO:0000313" key="7">
    <source>
        <dbReference type="Proteomes" id="UP000812270"/>
    </source>
</evidence>
<evidence type="ECO:0000256" key="2">
    <source>
        <dbReference type="ARBA" id="ARBA00022801"/>
    </source>
</evidence>
<dbReference type="GO" id="GO:0004560">
    <property type="term" value="F:alpha-L-fucosidase activity"/>
    <property type="evidence" value="ECO:0007669"/>
    <property type="project" value="InterPro"/>
</dbReference>
<dbReference type="AlphaFoldDB" id="A0A9E2SCZ2"/>
<evidence type="ECO:0000256" key="4">
    <source>
        <dbReference type="SAM" id="SignalP"/>
    </source>
</evidence>
<dbReference type="Proteomes" id="UP000812270">
    <property type="component" value="Unassembled WGS sequence"/>
</dbReference>
<dbReference type="GO" id="GO:0016139">
    <property type="term" value="P:glycoside catabolic process"/>
    <property type="evidence" value="ECO:0007669"/>
    <property type="project" value="TreeGrafter"/>
</dbReference>
<evidence type="ECO:0000256" key="1">
    <source>
        <dbReference type="ARBA" id="ARBA00022729"/>
    </source>
</evidence>
<dbReference type="InterPro" id="IPR016286">
    <property type="entry name" value="FUC_metazoa-typ"/>
</dbReference>
<protein>
    <submittedName>
        <fullName evidence="6">Alpha-L-fucosidase</fullName>
    </submittedName>
</protein>
<keyword evidence="3" id="KW-0326">Glycosidase</keyword>
<gene>
    <name evidence="6" type="ORF">KTO63_13580</name>
</gene>
<comment type="caution">
    <text evidence="6">The sequence shown here is derived from an EMBL/GenBank/DDBJ whole genome shotgun (WGS) entry which is preliminary data.</text>
</comment>
<dbReference type="PIRSF" id="PIRSF001092">
    <property type="entry name" value="Alpha-L-fucosidase"/>
    <property type="match status" value="1"/>
</dbReference>
<dbReference type="EMBL" id="JAHSPG010000011">
    <property type="protein sequence ID" value="MBV4358190.1"/>
    <property type="molecule type" value="Genomic_DNA"/>
</dbReference>
<proteinExistence type="predicted"/>
<keyword evidence="1 4" id="KW-0732">Signal</keyword>
<dbReference type="InterPro" id="IPR000933">
    <property type="entry name" value="Glyco_hydro_29"/>
</dbReference>
<reference evidence="6" key="1">
    <citation type="submission" date="2021-06" db="EMBL/GenBank/DDBJ databases">
        <authorList>
            <person name="Huq M.A."/>
        </authorList>
    </citation>
    <scope>NUCLEOTIDE SEQUENCE</scope>
    <source>
        <strain evidence="6">MAH-26</strain>
    </source>
</reference>
<feature type="chain" id="PRO_5039436893" evidence="4">
    <location>
        <begin position="22"/>
        <end position="514"/>
    </location>
</feature>
<feature type="domain" description="Glycoside hydrolase family 29 N-terminal" evidence="5">
    <location>
        <begin position="54"/>
        <end position="414"/>
    </location>
</feature>
<dbReference type="InterPro" id="IPR057739">
    <property type="entry name" value="Glyco_hydro_29_N"/>
</dbReference>
<dbReference type="GO" id="GO:0006004">
    <property type="term" value="P:fucose metabolic process"/>
    <property type="evidence" value="ECO:0007669"/>
    <property type="project" value="TreeGrafter"/>
</dbReference>
<evidence type="ECO:0000256" key="3">
    <source>
        <dbReference type="ARBA" id="ARBA00023295"/>
    </source>
</evidence>
<keyword evidence="2" id="KW-0378">Hydrolase</keyword>
<name>A0A9E2SCZ2_9BACT</name>
<accession>A0A9E2SCZ2</accession>